<comment type="caution">
    <text evidence="1">The sequence shown here is derived from an EMBL/GenBank/DDBJ whole genome shotgun (WGS) entry which is preliminary data.</text>
</comment>
<accession>A0A4R6U9L8</accession>
<dbReference type="AlphaFoldDB" id="A0A4R6U9L8"/>
<organism evidence="1 2">
    <name type="scientific">Tepidicella xavieri</name>
    <dbReference type="NCBI Taxonomy" id="360241"/>
    <lineage>
        <taxon>Bacteria</taxon>
        <taxon>Pseudomonadati</taxon>
        <taxon>Pseudomonadota</taxon>
        <taxon>Betaproteobacteria</taxon>
        <taxon>Burkholderiales</taxon>
        <taxon>Tepidicella</taxon>
    </lineage>
</organism>
<protein>
    <submittedName>
        <fullName evidence="1">Uncharacterized protein</fullName>
    </submittedName>
</protein>
<dbReference type="EMBL" id="SNYL01000008">
    <property type="protein sequence ID" value="TDQ43161.1"/>
    <property type="molecule type" value="Genomic_DNA"/>
</dbReference>
<dbReference type="OrthoDB" id="9842430at2"/>
<evidence type="ECO:0000313" key="2">
    <source>
        <dbReference type="Proteomes" id="UP000295510"/>
    </source>
</evidence>
<proteinExistence type="predicted"/>
<gene>
    <name evidence="1" type="ORF">DFR43_108105</name>
</gene>
<sequence length="82" mass="9086">MNTPQPIRPESFDTLDTSMTKARRLAAMLQAISGPSGQESFEDVAPDLRREYLDLAAELASDVATELSDLLDRHINPREATQ</sequence>
<dbReference type="RefSeq" id="WP_133597558.1">
    <property type="nucleotide sequence ID" value="NZ_SNYL01000008.1"/>
</dbReference>
<dbReference type="Proteomes" id="UP000295510">
    <property type="component" value="Unassembled WGS sequence"/>
</dbReference>
<name>A0A4R6U9L8_9BURK</name>
<evidence type="ECO:0000313" key="1">
    <source>
        <dbReference type="EMBL" id="TDQ43161.1"/>
    </source>
</evidence>
<reference evidence="1 2" key="1">
    <citation type="submission" date="2019-03" db="EMBL/GenBank/DDBJ databases">
        <title>Genomic Encyclopedia of Type Strains, Phase IV (KMG-IV): sequencing the most valuable type-strain genomes for metagenomic binning, comparative biology and taxonomic classification.</title>
        <authorList>
            <person name="Goeker M."/>
        </authorList>
    </citation>
    <scope>NUCLEOTIDE SEQUENCE [LARGE SCALE GENOMIC DNA]</scope>
    <source>
        <strain evidence="1 2">DSM 19605</strain>
    </source>
</reference>
<keyword evidence="2" id="KW-1185">Reference proteome</keyword>